<evidence type="ECO:0000256" key="6">
    <source>
        <dbReference type="SAM" id="Phobius"/>
    </source>
</evidence>
<evidence type="ECO:0000256" key="5">
    <source>
        <dbReference type="ARBA" id="ARBA00023136"/>
    </source>
</evidence>
<feature type="transmembrane region" description="Helical" evidence="6">
    <location>
        <begin position="150"/>
        <end position="169"/>
    </location>
</feature>
<feature type="transmembrane region" description="Helical" evidence="6">
    <location>
        <begin position="181"/>
        <end position="202"/>
    </location>
</feature>
<evidence type="ECO:0000313" key="7">
    <source>
        <dbReference type="EMBL" id="KRM61302.1"/>
    </source>
</evidence>
<evidence type="ECO:0000256" key="4">
    <source>
        <dbReference type="ARBA" id="ARBA00022989"/>
    </source>
</evidence>
<organism evidence="7 8">
    <name type="scientific">Paucilactobacillus vaccinostercus DSM 20634</name>
    <dbReference type="NCBI Taxonomy" id="1423813"/>
    <lineage>
        <taxon>Bacteria</taxon>
        <taxon>Bacillati</taxon>
        <taxon>Bacillota</taxon>
        <taxon>Bacilli</taxon>
        <taxon>Lactobacillales</taxon>
        <taxon>Lactobacillaceae</taxon>
        <taxon>Paucilactobacillus</taxon>
    </lineage>
</organism>
<dbReference type="AlphaFoldDB" id="A0A0R2ACD9"/>
<keyword evidence="3 6" id="KW-0812">Transmembrane</keyword>
<dbReference type="PANTHER" id="PTHR30086:SF20">
    <property type="entry name" value="ARGININE EXPORTER PROTEIN ARGO-RELATED"/>
    <property type="match status" value="1"/>
</dbReference>
<proteinExistence type="predicted"/>
<dbReference type="Proteomes" id="UP000051733">
    <property type="component" value="Unassembled WGS sequence"/>
</dbReference>
<protein>
    <submittedName>
        <fullName evidence="7">Amino acid efflux protein</fullName>
    </submittedName>
</protein>
<keyword evidence="8" id="KW-1185">Reference proteome</keyword>
<dbReference type="InterPro" id="IPR001123">
    <property type="entry name" value="LeuE-type"/>
</dbReference>
<evidence type="ECO:0000256" key="2">
    <source>
        <dbReference type="ARBA" id="ARBA00022475"/>
    </source>
</evidence>
<reference evidence="7 8" key="1">
    <citation type="journal article" date="2015" name="Genome Announc.">
        <title>Expanding the biotechnology potential of lactobacilli through comparative genomics of 213 strains and associated genera.</title>
        <authorList>
            <person name="Sun Z."/>
            <person name="Harris H.M."/>
            <person name="McCann A."/>
            <person name="Guo C."/>
            <person name="Argimon S."/>
            <person name="Zhang W."/>
            <person name="Yang X."/>
            <person name="Jeffery I.B."/>
            <person name="Cooney J.C."/>
            <person name="Kagawa T.F."/>
            <person name="Liu W."/>
            <person name="Song Y."/>
            <person name="Salvetti E."/>
            <person name="Wrobel A."/>
            <person name="Rasinkangas P."/>
            <person name="Parkhill J."/>
            <person name="Rea M.C."/>
            <person name="O'Sullivan O."/>
            <person name="Ritari J."/>
            <person name="Douillard F.P."/>
            <person name="Paul Ross R."/>
            <person name="Yang R."/>
            <person name="Briner A.E."/>
            <person name="Felis G.E."/>
            <person name="de Vos W.M."/>
            <person name="Barrangou R."/>
            <person name="Klaenhammer T.R."/>
            <person name="Caufield P.W."/>
            <person name="Cui Y."/>
            <person name="Zhang H."/>
            <person name="O'Toole P.W."/>
        </authorList>
    </citation>
    <scope>NUCLEOTIDE SEQUENCE [LARGE SCALE GENOMIC DNA]</scope>
    <source>
        <strain evidence="7 8">DSM 20634</strain>
    </source>
</reference>
<evidence type="ECO:0000256" key="3">
    <source>
        <dbReference type="ARBA" id="ARBA00022692"/>
    </source>
</evidence>
<name>A0A0R2ACD9_9LACO</name>
<keyword evidence="2" id="KW-1003">Cell membrane</keyword>
<dbReference type="STRING" id="1423813.FC26_GL001851"/>
<feature type="transmembrane region" description="Helical" evidence="6">
    <location>
        <begin position="69"/>
        <end position="90"/>
    </location>
</feature>
<dbReference type="PANTHER" id="PTHR30086">
    <property type="entry name" value="ARGININE EXPORTER PROTEIN ARGO"/>
    <property type="match status" value="1"/>
</dbReference>
<dbReference type="GO" id="GO:0005886">
    <property type="term" value="C:plasma membrane"/>
    <property type="evidence" value="ECO:0007669"/>
    <property type="project" value="UniProtKB-SubCell"/>
</dbReference>
<keyword evidence="5 6" id="KW-0472">Membrane</keyword>
<sequence>MVIEMLTYGQGLLFGVAYIAPIGVQNLYTINTALAQPRGRALRAALIITFFDISLALASFFGIGKLLKVIPLLEQVILIVGSLMVLVIGVSLLKAQDVTMPDAAANERFSYWKVVASAFAIAWLNPQAILDGTMLLGAFRVSMVGNAGNLFIGGVCTASVLWFTGLTFVTSLLKDRFQAKFLLLLNRVCGVIIIGYGLRLLWKFVAQFI</sequence>
<gene>
    <name evidence="7" type="ORF">FC26_GL001851</name>
</gene>
<dbReference type="EMBL" id="AYYY01000029">
    <property type="protein sequence ID" value="KRM61302.1"/>
    <property type="molecule type" value="Genomic_DNA"/>
</dbReference>
<keyword evidence="4 6" id="KW-1133">Transmembrane helix</keyword>
<feature type="transmembrane region" description="Helical" evidence="6">
    <location>
        <begin position="42"/>
        <end position="63"/>
    </location>
</feature>
<evidence type="ECO:0000256" key="1">
    <source>
        <dbReference type="ARBA" id="ARBA00004651"/>
    </source>
</evidence>
<accession>A0A0R2ACD9</accession>
<feature type="transmembrane region" description="Helical" evidence="6">
    <location>
        <begin position="12"/>
        <end position="30"/>
    </location>
</feature>
<comment type="caution">
    <text evidence="7">The sequence shown here is derived from an EMBL/GenBank/DDBJ whole genome shotgun (WGS) entry which is preliminary data.</text>
</comment>
<dbReference type="GO" id="GO:0015171">
    <property type="term" value="F:amino acid transmembrane transporter activity"/>
    <property type="evidence" value="ECO:0007669"/>
    <property type="project" value="TreeGrafter"/>
</dbReference>
<feature type="transmembrane region" description="Helical" evidence="6">
    <location>
        <begin position="111"/>
        <end position="130"/>
    </location>
</feature>
<comment type="subcellular location">
    <subcellularLocation>
        <location evidence="1">Cell membrane</location>
        <topology evidence="1">Multi-pass membrane protein</topology>
    </subcellularLocation>
</comment>
<dbReference type="Pfam" id="PF01810">
    <property type="entry name" value="LysE"/>
    <property type="match status" value="1"/>
</dbReference>
<dbReference type="PATRIC" id="fig|1423813.3.peg.1880"/>
<evidence type="ECO:0000313" key="8">
    <source>
        <dbReference type="Proteomes" id="UP000051733"/>
    </source>
</evidence>